<evidence type="ECO:0000256" key="13">
    <source>
        <dbReference type="SAM" id="MobiDB-lite"/>
    </source>
</evidence>
<protein>
    <submittedName>
        <fullName evidence="17">Uncharacterized protein LOC112043704 isoform X7</fullName>
    </submittedName>
</protein>
<dbReference type="SUPFAM" id="SSF57889">
    <property type="entry name" value="Cysteine-rich domain"/>
    <property type="match status" value="1"/>
</dbReference>
<dbReference type="PROSITE" id="PS00479">
    <property type="entry name" value="ZF_DAG_PE_1"/>
    <property type="match status" value="1"/>
</dbReference>
<reference evidence="17" key="1">
    <citation type="submission" date="2025-08" db="UniProtKB">
        <authorList>
            <consortium name="RefSeq"/>
        </authorList>
    </citation>
    <scope>IDENTIFICATION</scope>
</reference>
<evidence type="ECO:0000256" key="4">
    <source>
        <dbReference type="ARBA" id="ARBA00022475"/>
    </source>
</evidence>
<feature type="compositionally biased region" description="Basic and acidic residues" evidence="13">
    <location>
        <begin position="525"/>
        <end position="535"/>
    </location>
</feature>
<dbReference type="InterPro" id="IPR039688">
    <property type="entry name" value="STAC1/2/3"/>
</dbReference>
<dbReference type="Gene3D" id="3.30.60.20">
    <property type="match status" value="1"/>
</dbReference>
<proteinExistence type="predicted"/>
<evidence type="ECO:0000256" key="12">
    <source>
        <dbReference type="SAM" id="Coils"/>
    </source>
</evidence>
<evidence type="ECO:0000313" key="16">
    <source>
        <dbReference type="Proteomes" id="UP001652582"/>
    </source>
</evidence>
<keyword evidence="6" id="KW-0479">Metal-binding</keyword>
<dbReference type="Gene3D" id="2.30.30.40">
    <property type="entry name" value="SH3 Domains"/>
    <property type="match status" value="1"/>
</dbReference>
<dbReference type="Gene3D" id="1.20.1270.60">
    <property type="entry name" value="Arfaptin homology (AH) domain/BAR domain"/>
    <property type="match status" value="1"/>
</dbReference>
<dbReference type="Proteomes" id="UP001652582">
    <property type="component" value="Chromosome 7"/>
</dbReference>
<keyword evidence="7" id="KW-0677">Repeat</keyword>
<dbReference type="InterPro" id="IPR036028">
    <property type="entry name" value="SH3-like_dom_sf"/>
</dbReference>
<evidence type="ECO:0000259" key="14">
    <source>
        <dbReference type="PROSITE" id="PS50002"/>
    </source>
</evidence>
<keyword evidence="4" id="KW-1003">Cell membrane</keyword>
<feature type="domain" description="SH3" evidence="14">
    <location>
        <begin position="689"/>
        <end position="748"/>
    </location>
</feature>
<evidence type="ECO:0000256" key="7">
    <source>
        <dbReference type="ARBA" id="ARBA00022737"/>
    </source>
</evidence>
<dbReference type="InterPro" id="IPR027267">
    <property type="entry name" value="AH/BAR_dom_sf"/>
</dbReference>
<dbReference type="PROSITE" id="PS50081">
    <property type="entry name" value="ZF_DAG_PE_2"/>
    <property type="match status" value="1"/>
</dbReference>
<keyword evidence="12" id="KW-0175">Coiled coil</keyword>
<dbReference type="InterPro" id="IPR059031">
    <property type="entry name" value="SH3_20"/>
</dbReference>
<keyword evidence="9" id="KW-0862">Zinc</keyword>
<dbReference type="Pfam" id="PF00130">
    <property type="entry name" value="C1_1"/>
    <property type="match status" value="1"/>
</dbReference>
<dbReference type="InterPro" id="IPR001452">
    <property type="entry name" value="SH3_domain"/>
</dbReference>
<comment type="subcellular location">
    <subcellularLocation>
        <location evidence="1">Cell membrane</location>
        <location evidence="1">Sarcolemma</location>
        <topology evidence="1">Peripheral membrane protein</topology>
        <orientation evidence="1">Cytoplasmic side</orientation>
    </subcellularLocation>
    <subcellularLocation>
        <location evidence="2">Cytoplasm</location>
    </subcellularLocation>
</comment>
<dbReference type="InterPro" id="IPR046349">
    <property type="entry name" value="C1-like_sf"/>
</dbReference>
<dbReference type="SUPFAM" id="SSF50044">
    <property type="entry name" value="SH3-domain"/>
    <property type="match status" value="1"/>
</dbReference>
<keyword evidence="10" id="KW-0472">Membrane</keyword>
<dbReference type="InterPro" id="IPR002219">
    <property type="entry name" value="PKC_DAG/PE"/>
</dbReference>
<sequence>MQQPSLEMALRELTHPTHNEQLKNQQQVTFKLVKTVADFTTQMSQLYERHSSELQILVATFRKRNSELRKERATCPSSLFHTWETLLQEVEADVVGYSNASSSLERVVATPLIEKTFHMKVQARKLFAHREGCELILSKADDQLIKSRQDYRSAFLNYCSNSNPTNLATYYDSHNTYVQQLTATNAMIEQYHRHTLPTILQELEEILTDVTTAVSDAICQEGEIITDKSTHQLRRYESLCAQARAVSSTADLAHLARTLLNNQPPMRTPKRAFMPPYPPEPDDPPLDVAAECMPPVLRGEMLLDRMAGGQARLNYEQLRKDAVDLELQIKQLQDGLDALARVQSRSLESCIYSKANEIQEEISLKKYEYRATQLHLAAVRAQRELFAAKADSSTAAADRKLSSSSAGSMKNKWLKAFRSLKPPSAPPPHAAPPDKKNQMYHAVSTVMAMRRNGTARDLRGDSDAHNFQEYTYKKITPCDVCSQVLRGHTRQGLRCRLCKMNVHTDCLPQVGRCQTKSRLLRRQKSTSEIEAHRVQDVGFDEESSMRNSKSAQMLRQADRTSPSPAPHSPRRQKLNLRMKSLSLDSPECGELRRRPRDQPSQGSRVLCDYRTYCMRYGSYRINNQNTIHHFANSLSSPSSPVHSRRHLSARIGRMSSVELPDEPDKSLSSNSASPCPSPVKQHSKHQRLLPTNLYVILYNFKSRHADELDLKAGYKVTVIDTSDPDWWKGKCLGKIGYFPSKYCTKLQAGERPLQVTHNLQVSDGDNGLMLLRDQIVIQVGDEVDGMVMIRSGDNRQGVCPVKFLQEV</sequence>
<dbReference type="Pfam" id="PF00018">
    <property type="entry name" value="SH3_1"/>
    <property type="match status" value="1"/>
</dbReference>
<evidence type="ECO:0000256" key="1">
    <source>
        <dbReference type="ARBA" id="ARBA00004278"/>
    </source>
</evidence>
<organism evidence="16 17">
    <name type="scientific">Bicyclus anynana</name>
    <name type="common">Squinting bush brown butterfly</name>
    <dbReference type="NCBI Taxonomy" id="110368"/>
    <lineage>
        <taxon>Eukaryota</taxon>
        <taxon>Metazoa</taxon>
        <taxon>Ecdysozoa</taxon>
        <taxon>Arthropoda</taxon>
        <taxon>Hexapoda</taxon>
        <taxon>Insecta</taxon>
        <taxon>Pterygota</taxon>
        <taxon>Neoptera</taxon>
        <taxon>Endopterygota</taxon>
        <taxon>Lepidoptera</taxon>
        <taxon>Glossata</taxon>
        <taxon>Ditrysia</taxon>
        <taxon>Papilionoidea</taxon>
        <taxon>Nymphalidae</taxon>
        <taxon>Satyrinae</taxon>
        <taxon>Satyrini</taxon>
        <taxon>Mycalesina</taxon>
        <taxon>Bicyclus</taxon>
    </lineage>
</organism>
<dbReference type="GeneID" id="112043704"/>
<accession>A0ABM3LH95</accession>
<feature type="coiled-coil region" evidence="12">
    <location>
        <begin position="315"/>
        <end position="342"/>
    </location>
</feature>
<evidence type="ECO:0000256" key="10">
    <source>
        <dbReference type="ARBA" id="ARBA00023136"/>
    </source>
</evidence>
<evidence type="ECO:0000256" key="5">
    <source>
        <dbReference type="ARBA" id="ARBA00022490"/>
    </source>
</evidence>
<dbReference type="PANTHER" id="PTHR15135:SF7">
    <property type="entry name" value="STAC-LIKE, ISOFORM J"/>
    <property type="match status" value="1"/>
</dbReference>
<evidence type="ECO:0000256" key="6">
    <source>
        <dbReference type="ARBA" id="ARBA00022723"/>
    </source>
</evidence>
<dbReference type="SUPFAM" id="SSF103657">
    <property type="entry name" value="BAR/IMD domain-like"/>
    <property type="match status" value="1"/>
</dbReference>
<dbReference type="Pfam" id="PF26085">
    <property type="entry name" value="SH3_20"/>
    <property type="match status" value="1"/>
</dbReference>
<keyword evidence="8" id="KW-0863">Zinc-finger</keyword>
<dbReference type="SMART" id="SM00109">
    <property type="entry name" value="C1"/>
    <property type="match status" value="1"/>
</dbReference>
<feature type="region of interest" description="Disordered" evidence="13">
    <location>
        <begin position="518"/>
        <end position="603"/>
    </location>
</feature>
<evidence type="ECO:0000313" key="17">
    <source>
        <dbReference type="RefSeq" id="XP_052738440.1"/>
    </source>
</evidence>
<keyword evidence="3 11" id="KW-0728">SH3 domain</keyword>
<keyword evidence="16" id="KW-1185">Reference proteome</keyword>
<evidence type="ECO:0000259" key="15">
    <source>
        <dbReference type="PROSITE" id="PS50081"/>
    </source>
</evidence>
<name>A0ABM3LH95_BICAN</name>
<evidence type="ECO:0000256" key="11">
    <source>
        <dbReference type="PROSITE-ProRule" id="PRU00192"/>
    </source>
</evidence>
<keyword evidence="5" id="KW-0963">Cytoplasm</keyword>
<gene>
    <name evidence="17" type="primary">LOC112043704</name>
</gene>
<dbReference type="SMART" id="SM00326">
    <property type="entry name" value="SH3"/>
    <property type="match status" value="1"/>
</dbReference>
<dbReference type="PROSITE" id="PS50002">
    <property type="entry name" value="SH3"/>
    <property type="match status" value="1"/>
</dbReference>
<dbReference type="RefSeq" id="XP_052738440.1">
    <property type="nucleotide sequence ID" value="XM_052882480.1"/>
</dbReference>
<feature type="domain" description="Phorbol-ester/DAG-type" evidence="15">
    <location>
        <begin position="464"/>
        <end position="513"/>
    </location>
</feature>
<feature type="region of interest" description="Disordered" evidence="13">
    <location>
        <begin position="653"/>
        <end position="684"/>
    </location>
</feature>
<evidence type="ECO:0000256" key="2">
    <source>
        <dbReference type="ARBA" id="ARBA00004496"/>
    </source>
</evidence>
<dbReference type="CDD" id="cd20817">
    <property type="entry name" value="C1_Stac"/>
    <property type="match status" value="1"/>
</dbReference>
<dbReference type="PANTHER" id="PTHR15135">
    <property type="entry name" value="STAC"/>
    <property type="match status" value="1"/>
</dbReference>
<evidence type="ECO:0000256" key="9">
    <source>
        <dbReference type="ARBA" id="ARBA00022833"/>
    </source>
</evidence>
<evidence type="ECO:0000256" key="8">
    <source>
        <dbReference type="ARBA" id="ARBA00022771"/>
    </source>
</evidence>
<evidence type="ECO:0000256" key="3">
    <source>
        <dbReference type="ARBA" id="ARBA00022443"/>
    </source>
</evidence>